<dbReference type="PANTHER" id="PTHR21301">
    <property type="entry name" value="REVERSE TRANSCRIPTASE"/>
    <property type="match status" value="1"/>
</dbReference>
<dbReference type="PANTHER" id="PTHR21301:SF10">
    <property type="entry name" value="REVERSE TRANSCRIPTASE DOMAIN-CONTAINING PROTEIN"/>
    <property type="match status" value="1"/>
</dbReference>
<accession>A0A6L2PBU4</accession>
<name>A0A6L2PBU4_COPFO</name>
<dbReference type="Proteomes" id="UP000502823">
    <property type="component" value="Unassembled WGS sequence"/>
</dbReference>
<keyword evidence="2" id="KW-1185">Reference proteome</keyword>
<reference evidence="2" key="1">
    <citation type="submission" date="2020-01" db="EMBL/GenBank/DDBJ databases">
        <title>Draft genome sequence of the Termite Coptotermes fromosanus.</title>
        <authorList>
            <person name="Itakura S."/>
            <person name="Yosikawa Y."/>
            <person name="Umezawa K."/>
        </authorList>
    </citation>
    <scope>NUCLEOTIDE SEQUENCE [LARGE SCALE GENOMIC DNA]</scope>
</reference>
<comment type="caution">
    <text evidence="1">The sequence shown here is derived from an EMBL/GenBank/DDBJ whole genome shotgun (WGS) entry which is preliminary data.</text>
</comment>
<evidence type="ECO:0000313" key="2">
    <source>
        <dbReference type="Proteomes" id="UP000502823"/>
    </source>
</evidence>
<sequence>YFRYVDDILIICNDTETDINQMPADFNNIHPNPTFTSELEIDNKLNFLDITIHKQDNCLQATICRKLTTTDCIIPYSSNHPNEQKHAAL</sequence>
<dbReference type="InParanoid" id="A0A6L2PBU4"/>
<evidence type="ECO:0000313" key="1">
    <source>
        <dbReference type="EMBL" id="GFG29989.1"/>
    </source>
</evidence>
<protein>
    <recommendedName>
        <fullName evidence="3">Reverse transcriptase domain-containing protein</fullName>
    </recommendedName>
</protein>
<feature type="non-terminal residue" evidence="1">
    <location>
        <position position="89"/>
    </location>
</feature>
<proteinExistence type="predicted"/>
<organism evidence="1 2">
    <name type="scientific">Coptotermes formosanus</name>
    <name type="common">Formosan subterranean termite</name>
    <dbReference type="NCBI Taxonomy" id="36987"/>
    <lineage>
        <taxon>Eukaryota</taxon>
        <taxon>Metazoa</taxon>
        <taxon>Ecdysozoa</taxon>
        <taxon>Arthropoda</taxon>
        <taxon>Hexapoda</taxon>
        <taxon>Insecta</taxon>
        <taxon>Pterygota</taxon>
        <taxon>Neoptera</taxon>
        <taxon>Polyneoptera</taxon>
        <taxon>Dictyoptera</taxon>
        <taxon>Blattodea</taxon>
        <taxon>Blattoidea</taxon>
        <taxon>Termitoidae</taxon>
        <taxon>Rhinotermitidae</taxon>
        <taxon>Coptotermes</taxon>
    </lineage>
</organism>
<feature type="non-terminal residue" evidence="1">
    <location>
        <position position="1"/>
    </location>
</feature>
<evidence type="ECO:0008006" key="3">
    <source>
        <dbReference type="Google" id="ProtNLM"/>
    </source>
</evidence>
<gene>
    <name evidence="1" type="ORF">Cfor_03616</name>
</gene>
<dbReference type="EMBL" id="BLKM01000189">
    <property type="protein sequence ID" value="GFG29989.1"/>
    <property type="molecule type" value="Genomic_DNA"/>
</dbReference>
<dbReference type="OrthoDB" id="10063405at2759"/>
<dbReference type="AlphaFoldDB" id="A0A6L2PBU4"/>